<name>H7EH96_9SPIR</name>
<protein>
    <recommendedName>
        <fullName evidence="2">Outer membrane protein beta-barrel domain-containing protein</fullName>
    </recommendedName>
</protein>
<evidence type="ECO:0000313" key="3">
    <source>
        <dbReference type="EMBL" id="EIC03016.1"/>
    </source>
</evidence>
<dbReference type="Pfam" id="PF13568">
    <property type="entry name" value="OMP_b-brl_2"/>
    <property type="match status" value="1"/>
</dbReference>
<dbReference type="RefSeq" id="WP_002701915.1">
    <property type="nucleotide sequence ID" value="NZ_AGRW01000025.1"/>
</dbReference>
<dbReference type="AlphaFoldDB" id="H7EH96"/>
<feature type="domain" description="Outer membrane protein beta-barrel" evidence="2">
    <location>
        <begin position="44"/>
        <end position="189"/>
    </location>
</feature>
<accession>H7EH96</accession>
<keyword evidence="1" id="KW-0732">Signal</keyword>
<keyword evidence="4" id="KW-1185">Reference proteome</keyword>
<reference evidence="3 4" key="1">
    <citation type="submission" date="2011-09" db="EMBL/GenBank/DDBJ databases">
        <title>The draft genome of Treponema saccharophilum DSM 2985.</title>
        <authorList>
            <consortium name="US DOE Joint Genome Institute (JGI-PGF)"/>
            <person name="Lucas S."/>
            <person name="Copeland A."/>
            <person name="Lapidus A."/>
            <person name="Glavina del Rio T."/>
            <person name="Dalin E."/>
            <person name="Tice H."/>
            <person name="Bruce D."/>
            <person name="Goodwin L."/>
            <person name="Pitluck S."/>
            <person name="Peters L."/>
            <person name="Kyrpides N."/>
            <person name="Mavromatis K."/>
            <person name="Ivanova N."/>
            <person name="Markowitz V."/>
            <person name="Cheng J.-F."/>
            <person name="Hugenholtz P."/>
            <person name="Woyke T."/>
            <person name="Wu D."/>
            <person name="Gronow S."/>
            <person name="Wellnitz S."/>
            <person name="Brambilla E."/>
            <person name="Klenk H.-P."/>
            <person name="Eisen J.A."/>
        </authorList>
    </citation>
    <scope>NUCLEOTIDE SEQUENCE [LARGE SCALE GENOMIC DNA]</scope>
    <source>
        <strain evidence="3 4">DSM 2985</strain>
    </source>
</reference>
<comment type="caution">
    <text evidence="3">The sequence shown here is derived from an EMBL/GenBank/DDBJ whole genome shotgun (WGS) entry which is preliminary data.</text>
</comment>
<gene>
    <name evidence="3" type="ORF">TresaDRAFT_2470</name>
</gene>
<dbReference type="PATRIC" id="fig|907348.3.peg.154"/>
<sequence>MIRKIVTLLAALSITTAAAGAEVWAGVRGIMQLSAGSSVSDDMKDSTISKIKTSSEISGGGAAYIHVPIGESGLAIQPEIGFTHNKTGLDFDWHGGSTDGSFAFNTINIPLLVAYDFEASRFATLTPFAGPQIGFIVGDATYKIDDEKTEMSPDTSIFFSLVFGLASTFKIDFTNSIVADIRYNLGMNELEYKDKGLVTFRGLQIGLAYQIKF</sequence>
<feature type="signal peptide" evidence="1">
    <location>
        <begin position="1"/>
        <end position="19"/>
    </location>
</feature>
<dbReference type="InterPro" id="IPR036709">
    <property type="entry name" value="Autotransporte_beta_dom_sf"/>
</dbReference>
<dbReference type="EMBL" id="AGRW01000025">
    <property type="protein sequence ID" value="EIC03016.1"/>
    <property type="molecule type" value="Genomic_DNA"/>
</dbReference>
<dbReference type="InterPro" id="IPR025665">
    <property type="entry name" value="Beta-barrel_OMP_2"/>
</dbReference>
<dbReference type="Proteomes" id="UP000003571">
    <property type="component" value="Unassembled WGS sequence"/>
</dbReference>
<organism evidence="3 4">
    <name type="scientific">Treponema saccharophilum DSM 2985</name>
    <dbReference type="NCBI Taxonomy" id="907348"/>
    <lineage>
        <taxon>Bacteria</taxon>
        <taxon>Pseudomonadati</taxon>
        <taxon>Spirochaetota</taxon>
        <taxon>Spirochaetia</taxon>
        <taxon>Spirochaetales</taxon>
        <taxon>Treponemataceae</taxon>
        <taxon>Treponema</taxon>
    </lineage>
</organism>
<evidence type="ECO:0000259" key="2">
    <source>
        <dbReference type="Pfam" id="PF13568"/>
    </source>
</evidence>
<evidence type="ECO:0000313" key="4">
    <source>
        <dbReference type="Proteomes" id="UP000003571"/>
    </source>
</evidence>
<dbReference type="SUPFAM" id="SSF103515">
    <property type="entry name" value="Autotransporter"/>
    <property type="match status" value="1"/>
</dbReference>
<evidence type="ECO:0000256" key="1">
    <source>
        <dbReference type="SAM" id="SignalP"/>
    </source>
</evidence>
<feature type="chain" id="PRO_5003608636" description="Outer membrane protein beta-barrel domain-containing protein" evidence="1">
    <location>
        <begin position="20"/>
        <end position="213"/>
    </location>
</feature>
<proteinExistence type="predicted"/>
<dbReference type="OrthoDB" id="947434at2"/>